<name>A0A437LZX6_9SPHN</name>
<keyword evidence="4" id="KW-1185">Reference proteome</keyword>
<evidence type="ECO:0000259" key="2">
    <source>
        <dbReference type="Pfam" id="PF13649"/>
    </source>
</evidence>
<proteinExistence type="predicted"/>
<feature type="domain" description="Methyltransferase" evidence="2">
    <location>
        <begin position="189"/>
        <end position="285"/>
    </location>
</feature>
<dbReference type="InterPro" id="IPR029063">
    <property type="entry name" value="SAM-dependent_MTases_sf"/>
</dbReference>
<dbReference type="EMBL" id="SACN01000002">
    <property type="protein sequence ID" value="RVT90989.1"/>
    <property type="molecule type" value="Genomic_DNA"/>
</dbReference>
<dbReference type="GO" id="GO:0032259">
    <property type="term" value="P:methylation"/>
    <property type="evidence" value="ECO:0007669"/>
    <property type="project" value="UniProtKB-KW"/>
</dbReference>
<dbReference type="InterPro" id="IPR050508">
    <property type="entry name" value="Methyltransf_Superfamily"/>
</dbReference>
<feature type="region of interest" description="Disordered" evidence="1">
    <location>
        <begin position="361"/>
        <end position="433"/>
    </location>
</feature>
<dbReference type="SUPFAM" id="SSF53335">
    <property type="entry name" value="S-adenosyl-L-methionine-dependent methyltransferases"/>
    <property type="match status" value="1"/>
</dbReference>
<dbReference type="Gene3D" id="3.40.50.150">
    <property type="entry name" value="Vaccinia Virus protein VP39"/>
    <property type="match status" value="1"/>
</dbReference>
<gene>
    <name evidence="3" type="ORF">EOD43_15770</name>
</gene>
<comment type="caution">
    <text evidence="3">The sequence shown here is derived from an EMBL/GenBank/DDBJ whole genome shotgun (WGS) entry which is preliminary data.</text>
</comment>
<dbReference type="InterPro" id="IPR041698">
    <property type="entry name" value="Methyltransf_25"/>
</dbReference>
<protein>
    <submittedName>
        <fullName evidence="3">Class I SAM-dependent methyltransferase</fullName>
    </submittedName>
</protein>
<feature type="compositionally biased region" description="Basic residues" evidence="1">
    <location>
        <begin position="373"/>
        <end position="388"/>
    </location>
</feature>
<dbReference type="RefSeq" id="WP_127745004.1">
    <property type="nucleotide sequence ID" value="NZ_SACN01000002.1"/>
</dbReference>
<dbReference type="PANTHER" id="PTHR42912">
    <property type="entry name" value="METHYLTRANSFERASE"/>
    <property type="match status" value="1"/>
</dbReference>
<evidence type="ECO:0000313" key="3">
    <source>
        <dbReference type="EMBL" id="RVT90989.1"/>
    </source>
</evidence>
<reference evidence="3 4" key="1">
    <citation type="submission" date="2019-01" db="EMBL/GenBank/DDBJ databases">
        <authorList>
            <person name="Chen W.-M."/>
        </authorList>
    </citation>
    <scope>NUCLEOTIDE SEQUENCE [LARGE SCALE GENOMIC DNA]</scope>
    <source>
        <strain evidence="3 4">CCP-7</strain>
    </source>
</reference>
<keyword evidence="3" id="KW-0489">Methyltransferase</keyword>
<dbReference type="GO" id="GO:0008168">
    <property type="term" value="F:methyltransferase activity"/>
    <property type="evidence" value="ECO:0007669"/>
    <property type="project" value="UniProtKB-KW"/>
</dbReference>
<organism evidence="3 4">
    <name type="scientific">Sphingomonas crocodyli</name>
    <dbReference type="NCBI Taxonomy" id="1979270"/>
    <lineage>
        <taxon>Bacteria</taxon>
        <taxon>Pseudomonadati</taxon>
        <taxon>Pseudomonadota</taxon>
        <taxon>Alphaproteobacteria</taxon>
        <taxon>Sphingomonadales</taxon>
        <taxon>Sphingomonadaceae</taxon>
        <taxon>Sphingomonas</taxon>
    </lineage>
</organism>
<sequence>MAMSVDRGVNGRLKRLPELDLESYHDFLTGFRAWLFRDLGGATRARADALAARETAGGGNLSFARARDLFGGDPMIAVSHRIWVSSQLMAHHSLLDGFRRHGDDVDAWFAAAEASDCGSIALDPNLVIPDYARHEIHIQPGGYVGEPLAGHVYHYGTNSFYLGLNDQDQVYLERAKVIARPEDGRLDRIVDLGCGIGQYPIALKEAFPDAEVWGIEVGAPLVRYTHARAVQLGVPIHVAQRLAERTGFDDASFDVVTAHILFHEVNDQAAHDIVREAWRILRPGGVFDITEFDMDRSFTPYEEYAAWADHFYNGEPWEGDFYNRPFLDWIRQAGFELTIADAPMTRGGLKKYIARKPMQDRLDGRTSKGHCGASRKLRLSRKRRARQSGRHDDRIVRAGLDAQAPHACGRKPAGGEGPRLGGGDRGVRAVGGG</sequence>
<dbReference type="Proteomes" id="UP000282971">
    <property type="component" value="Unassembled WGS sequence"/>
</dbReference>
<accession>A0A437LZX6</accession>
<evidence type="ECO:0000313" key="4">
    <source>
        <dbReference type="Proteomes" id="UP000282971"/>
    </source>
</evidence>
<keyword evidence="3" id="KW-0808">Transferase</keyword>
<feature type="compositionally biased region" description="Gly residues" evidence="1">
    <location>
        <begin position="412"/>
        <end position="433"/>
    </location>
</feature>
<evidence type="ECO:0000256" key="1">
    <source>
        <dbReference type="SAM" id="MobiDB-lite"/>
    </source>
</evidence>
<dbReference type="OrthoDB" id="5449367at2"/>
<dbReference type="CDD" id="cd02440">
    <property type="entry name" value="AdoMet_MTases"/>
    <property type="match status" value="1"/>
</dbReference>
<dbReference type="Pfam" id="PF13649">
    <property type="entry name" value="Methyltransf_25"/>
    <property type="match status" value="1"/>
</dbReference>
<dbReference type="AlphaFoldDB" id="A0A437LZX6"/>